<dbReference type="InterPro" id="IPR012668">
    <property type="entry name" value="CHP02466"/>
</dbReference>
<dbReference type="EMBL" id="GU075905">
    <property type="protein sequence ID" value="ADO99938.1"/>
    <property type="molecule type" value="Genomic_DNA"/>
</dbReference>
<reference evidence="1 2" key="1">
    <citation type="journal article" date="2010" name="Environ. Microbiol.">
        <title>Genomic analysis of oceanic cyanobacterial myoviruses compared with T4-like myoviruses from diverse hosts and environments.</title>
        <authorList>
            <person name="Sullivan M.B."/>
            <person name="Huang K.H."/>
            <person name="Ignacio-Espinoza J.C."/>
            <person name="Berlin A.M."/>
            <person name="Kelly L."/>
            <person name="Weigele P.R."/>
            <person name="DeFrancesco A.S."/>
            <person name="Kern S.E."/>
            <person name="Thompson L.R."/>
            <person name="Young S."/>
            <person name="Yandava C."/>
            <person name="Fu R."/>
            <person name="Krastins B."/>
            <person name="Chase M."/>
            <person name="Sarracino D."/>
            <person name="Osburne M.S."/>
            <person name="Henn M.R."/>
            <person name="Chisholm S.W."/>
        </authorList>
    </citation>
    <scope>NUCLEOTIDE SEQUENCE [LARGE SCALE GENOMIC DNA]</scope>
    <source>
        <strain evidence="1">M4-259</strain>
    </source>
</reference>
<dbReference type="KEGG" id="vg:10328031"/>
<gene>
    <name evidence="1" type="ORF">PHM2_160</name>
</gene>
<keyword evidence="2" id="KW-1185">Reference proteome</keyword>
<dbReference type="Proteomes" id="UP000006538">
    <property type="component" value="Segment"/>
</dbReference>
<organism evidence="1 2">
    <name type="scientific">Prochlorococcus phage P-HM2</name>
    <dbReference type="NCBI Taxonomy" id="445696"/>
    <lineage>
        <taxon>Viruses</taxon>
        <taxon>Duplodnaviria</taxon>
        <taxon>Heunggongvirae</taxon>
        <taxon>Uroviricota</taxon>
        <taxon>Caudoviricetes</taxon>
        <taxon>Eurybiavirus</taxon>
        <taxon>Eurybiavirus PHM2</taxon>
    </lineage>
</organism>
<dbReference type="OrthoDB" id="30490at10239"/>
<dbReference type="RefSeq" id="YP_004323529.1">
    <property type="nucleotide sequence ID" value="NC_015284.1"/>
</dbReference>
<protein>
    <recommendedName>
        <fullName evidence="3">2OG-Fe(II) oxygenase</fullName>
    </recommendedName>
</protein>
<dbReference type="Gene3D" id="2.60.120.620">
    <property type="entry name" value="q2cbj1_9rhob like domain"/>
    <property type="match status" value="1"/>
</dbReference>
<proteinExistence type="predicted"/>
<dbReference type="Pfam" id="PF13759">
    <property type="entry name" value="2OG-FeII_Oxy_5"/>
    <property type="match status" value="1"/>
</dbReference>
<accession>E3ST10</accession>
<evidence type="ECO:0000313" key="2">
    <source>
        <dbReference type="Proteomes" id="UP000006538"/>
    </source>
</evidence>
<dbReference type="GeneID" id="10328031"/>
<evidence type="ECO:0008006" key="3">
    <source>
        <dbReference type="Google" id="ProtNLM"/>
    </source>
</evidence>
<name>E3ST10_9CAUD</name>
<evidence type="ECO:0000313" key="1">
    <source>
        <dbReference type="EMBL" id="ADO99938.1"/>
    </source>
</evidence>
<sequence>MTLRTVQQTTSNIHQIFPLSIYEKKISGFLPSLYKSFEDGKFDNSTGKITGELNGKVLIHQDTRLAPFFREVKKSAIEYLKHFKIDKKEFQINFVKTWFTICDPGQTFPMHYHSCSHISYVYYIQASGDPLLLHKKNSNELFGDVFKFSNEQNLYNTDTYGIKPQPEHLIMFPGSLEHYTSSEPRRHRRISLAGDIVLTLKHRTDTESGLISPQYWKQF</sequence>